<evidence type="ECO:0000256" key="1">
    <source>
        <dbReference type="SAM" id="Phobius"/>
    </source>
</evidence>
<feature type="transmembrane region" description="Helical" evidence="1">
    <location>
        <begin position="29"/>
        <end position="49"/>
    </location>
</feature>
<dbReference type="Proteomes" id="UP000265411">
    <property type="component" value="Unassembled WGS sequence"/>
</dbReference>
<gene>
    <name evidence="2" type="ORF">ASB58_13485</name>
</gene>
<organism evidence="2 3">
    <name type="scientific">Pseudomonas abyssi</name>
    <dbReference type="NCBI Taxonomy" id="170540"/>
    <lineage>
        <taxon>Bacteria</taxon>
        <taxon>Pseudomonadati</taxon>
        <taxon>Pseudomonadota</taxon>
        <taxon>Gammaproteobacteria</taxon>
        <taxon>Pseudomonadales</taxon>
        <taxon>Pseudomonadaceae</taxon>
        <taxon>Pseudomonas</taxon>
    </lineage>
</organism>
<evidence type="ECO:0000313" key="3">
    <source>
        <dbReference type="Proteomes" id="UP000265411"/>
    </source>
</evidence>
<keyword evidence="1" id="KW-0472">Membrane</keyword>
<accession>A0A395R1L2</accession>
<proteinExistence type="predicted"/>
<feature type="transmembrane region" description="Helical" evidence="1">
    <location>
        <begin position="111"/>
        <end position="128"/>
    </location>
</feature>
<comment type="caution">
    <text evidence="2">The sequence shown here is derived from an EMBL/GenBank/DDBJ whole genome shotgun (WGS) entry which is preliminary data.</text>
</comment>
<reference evidence="2 3" key="1">
    <citation type="journal article" date="2018" name="Syst. Appl. Microbiol.">
        <title>Pseudomonas gallaeciensis sp. nov., isolated from crude-oil-contaminated intertidal sand samples after the Prestige oil spill.</title>
        <authorList>
            <person name="Mulet M."/>
            <person name="Sanchez D."/>
            <person name="Rodriguez A.C."/>
            <person name="Nogales B."/>
            <person name="Bosch R."/>
            <person name="Busquets A."/>
            <person name="Gomila M."/>
            <person name="Lalucat J."/>
            <person name="Garcia-Valdes E."/>
        </authorList>
    </citation>
    <scope>NUCLEOTIDE SEQUENCE [LARGE SCALE GENOMIC DNA]</scope>
    <source>
        <strain evidence="2 3">V113</strain>
    </source>
</reference>
<protein>
    <submittedName>
        <fullName evidence="2">Uncharacterized protein</fullName>
    </submittedName>
</protein>
<keyword evidence="1" id="KW-1133">Transmembrane helix</keyword>
<sequence>MLTIAAYCWGGRILGICAMTKKPAFLVKSLFWGMVFLIASLLIMAAVSFRGVVVYQSQDLPALEASRGQSLSADQMAANQAAAERHFEQWMQRERQLSSTEQLARFKGGSYYLTWLPWLVFGWFFYRWPLPNLGLALLPALGFCLVGLVWPVEVVLMFLATLIAALVTRLTRRVAPGR</sequence>
<feature type="transmembrane region" description="Helical" evidence="1">
    <location>
        <begin position="140"/>
        <end position="168"/>
    </location>
</feature>
<dbReference type="EMBL" id="LMAZ01000004">
    <property type="protein sequence ID" value="RGP53983.1"/>
    <property type="molecule type" value="Genomic_DNA"/>
</dbReference>
<name>A0A395R1L2_9PSED</name>
<evidence type="ECO:0000313" key="2">
    <source>
        <dbReference type="EMBL" id="RGP53983.1"/>
    </source>
</evidence>
<keyword evidence="3" id="KW-1185">Reference proteome</keyword>
<keyword evidence="1" id="KW-0812">Transmembrane</keyword>
<dbReference type="AlphaFoldDB" id="A0A395R1L2"/>